<accession>A0ABS8ZC95</accession>
<comment type="caution">
    <text evidence="1">The sequence shown here is derived from an EMBL/GenBank/DDBJ whole genome shotgun (WGS) entry which is preliminary data.</text>
</comment>
<evidence type="ECO:0000313" key="1">
    <source>
        <dbReference type="EMBL" id="MCE7005474.1"/>
    </source>
</evidence>
<dbReference type="RefSeq" id="WP_233727054.1">
    <property type="nucleotide sequence ID" value="NZ_JAJVCN010000002.1"/>
</dbReference>
<organism evidence="1 2">
    <name type="scientific">Kibdelosporangium philippinense</name>
    <dbReference type="NCBI Taxonomy" id="211113"/>
    <lineage>
        <taxon>Bacteria</taxon>
        <taxon>Bacillati</taxon>
        <taxon>Actinomycetota</taxon>
        <taxon>Actinomycetes</taxon>
        <taxon>Pseudonocardiales</taxon>
        <taxon>Pseudonocardiaceae</taxon>
        <taxon>Kibdelosporangium</taxon>
    </lineage>
</organism>
<reference evidence="1 2" key="1">
    <citation type="submission" date="2021-12" db="EMBL/GenBank/DDBJ databases">
        <title>Genome sequence of Kibdelosporangium philippinense ATCC 49844.</title>
        <authorList>
            <person name="Fedorov E.A."/>
            <person name="Omeragic M."/>
            <person name="Shalygina K.F."/>
            <person name="Maclea K.S."/>
        </authorList>
    </citation>
    <scope>NUCLEOTIDE SEQUENCE [LARGE SCALE GENOMIC DNA]</scope>
    <source>
        <strain evidence="1 2">ATCC 49844</strain>
    </source>
</reference>
<keyword evidence="2" id="KW-1185">Reference proteome</keyword>
<dbReference type="Proteomes" id="UP001521150">
    <property type="component" value="Unassembled WGS sequence"/>
</dbReference>
<name>A0ABS8ZC95_9PSEU</name>
<evidence type="ECO:0000313" key="2">
    <source>
        <dbReference type="Proteomes" id="UP001521150"/>
    </source>
</evidence>
<protein>
    <submittedName>
        <fullName evidence="1">Uncharacterized protein</fullName>
    </submittedName>
</protein>
<dbReference type="EMBL" id="JAJVCN010000002">
    <property type="protein sequence ID" value="MCE7005474.1"/>
    <property type="molecule type" value="Genomic_DNA"/>
</dbReference>
<proteinExistence type="predicted"/>
<sequence length="157" mass="17074">MTTYTATAPAEISYRVDCERRYPGRGSTWVTFRAADGTRVTLGASALKMALHLSGVDLHRQMTLAEIAWACVAGVRLGGGPAQVENLDARARQIALNNVANGTDYTKDPEYRRLLPTGKRYDLLFNLVHHRLLWQIPDGRDIVVGAGPDALAGAEVA</sequence>
<gene>
    <name evidence="1" type="ORF">LWC34_21995</name>
</gene>